<dbReference type="AlphaFoldDB" id="A0AAD3XGC5"/>
<gene>
    <name evidence="2" type="ORF">Nepgr_005379</name>
</gene>
<organism evidence="2 3">
    <name type="scientific">Nepenthes gracilis</name>
    <name type="common">Slender pitcher plant</name>
    <dbReference type="NCBI Taxonomy" id="150966"/>
    <lineage>
        <taxon>Eukaryota</taxon>
        <taxon>Viridiplantae</taxon>
        <taxon>Streptophyta</taxon>
        <taxon>Embryophyta</taxon>
        <taxon>Tracheophyta</taxon>
        <taxon>Spermatophyta</taxon>
        <taxon>Magnoliopsida</taxon>
        <taxon>eudicotyledons</taxon>
        <taxon>Gunneridae</taxon>
        <taxon>Pentapetalae</taxon>
        <taxon>Caryophyllales</taxon>
        <taxon>Nepenthaceae</taxon>
        <taxon>Nepenthes</taxon>
    </lineage>
</organism>
<feature type="transmembrane region" description="Helical" evidence="1">
    <location>
        <begin position="35"/>
        <end position="55"/>
    </location>
</feature>
<proteinExistence type="predicted"/>
<evidence type="ECO:0000256" key="1">
    <source>
        <dbReference type="SAM" id="Phobius"/>
    </source>
</evidence>
<sequence length="140" mass="15579">MLLLQLCCNSWYCCSPVFAFSGFWVSLVATSDLLLGFGGFLLMSLWLVLIADLGLAWRWGFTQLQSAAIYFCSNWLLPVAEALVGVLKIVWLLSRLWCFHCSRHDGWLLCVVSLSMLLQMPEASVEVGVLVMAVALKSTP</sequence>
<keyword evidence="1" id="KW-1133">Transmembrane helix</keyword>
<keyword evidence="1" id="KW-0812">Transmembrane</keyword>
<keyword evidence="3" id="KW-1185">Reference proteome</keyword>
<reference evidence="2" key="1">
    <citation type="submission" date="2023-05" db="EMBL/GenBank/DDBJ databases">
        <title>Nepenthes gracilis genome sequencing.</title>
        <authorList>
            <person name="Fukushima K."/>
        </authorList>
    </citation>
    <scope>NUCLEOTIDE SEQUENCE</scope>
    <source>
        <strain evidence="2">SING2019-196</strain>
    </source>
</reference>
<comment type="caution">
    <text evidence="2">The sequence shown here is derived from an EMBL/GenBank/DDBJ whole genome shotgun (WGS) entry which is preliminary data.</text>
</comment>
<name>A0AAD3XGC5_NEPGR</name>
<accession>A0AAD3XGC5</accession>
<protein>
    <submittedName>
        <fullName evidence="2">Uncharacterized protein</fullName>
    </submittedName>
</protein>
<dbReference type="Proteomes" id="UP001279734">
    <property type="component" value="Unassembled WGS sequence"/>
</dbReference>
<keyword evidence="1" id="KW-0472">Membrane</keyword>
<dbReference type="EMBL" id="BSYO01000004">
    <property type="protein sequence ID" value="GMH03540.1"/>
    <property type="molecule type" value="Genomic_DNA"/>
</dbReference>
<evidence type="ECO:0000313" key="2">
    <source>
        <dbReference type="EMBL" id="GMH03540.1"/>
    </source>
</evidence>
<evidence type="ECO:0000313" key="3">
    <source>
        <dbReference type="Proteomes" id="UP001279734"/>
    </source>
</evidence>